<feature type="transmembrane region" description="Helical" evidence="4">
    <location>
        <begin position="223"/>
        <end position="244"/>
    </location>
</feature>
<feature type="repeat" description="TPR" evidence="3">
    <location>
        <begin position="462"/>
        <end position="495"/>
    </location>
</feature>
<feature type="transmembrane region" description="Helical" evidence="4">
    <location>
        <begin position="303"/>
        <end position="323"/>
    </location>
</feature>
<dbReference type="EMBL" id="MGKO01000006">
    <property type="protein sequence ID" value="OGN27849.1"/>
    <property type="molecule type" value="Genomic_DNA"/>
</dbReference>
<evidence type="ECO:0000256" key="3">
    <source>
        <dbReference type="PROSITE-ProRule" id="PRU00339"/>
    </source>
</evidence>
<keyword evidence="2 3" id="KW-0802">TPR repeat</keyword>
<feature type="transmembrane region" description="Helical" evidence="4">
    <location>
        <begin position="177"/>
        <end position="203"/>
    </location>
</feature>
<feature type="transmembrane region" description="Helical" evidence="4">
    <location>
        <begin position="388"/>
        <end position="404"/>
    </location>
</feature>
<gene>
    <name evidence="5" type="ORF">A2941_00675</name>
</gene>
<dbReference type="SUPFAM" id="SSF48452">
    <property type="entry name" value="TPR-like"/>
    <property type="match status" value="1"/>
</dbReference>
<feature type="repeat" description="TPR" evidence="3">
    <location>
        <begin position="496"/>
        <end position="529"/>
    </location>
</feature>
<dbReference type="InterPro" id="IPR019734">
    <property type="entry name" value="TPR_rpt"/>
</dbReference>
<accession>A0A1F8GTS9</accession>
<dbReference type="Pfam" id="PF13432">
    <property type="entry name" value="TPR_16"/>
    <property type="match status" value="1"/>
</dbReference>
<dbReference type="Gene3D" id="1.25.40.10">
    <property type="entry name" value="Tetratricopeptide repeat domain"/>
    <property type="match status" value="1"/>
</dbReference>
<feature type="transmembrane region" description="Helical" evidence="4">
    <location>
        <begin position="12"/>
        <end position="29"/>
    </location>
</feature>
<evidence type="ECO:0000256" key="2">
    <source>
        <dbReference type="ARBA" id="ARBA00022803"/>
    </source>
</evidence>
<evidence type="ECO:0000313" key="5">
    <source>
        <dbReference type="EMBL" id="OGN27849.1"/>
    </source>
</evidence>
<comment type="caution">
    <text evidence="5">The sequence shown here is derived from an EMBL/GenBank/DDBJ whole genome shotgun (WGS) entry which is preliminary data.</text>
</comment>
<keyword evidence="4" id="KW-0472">Membrane</keyword>
<keyword evidence="4" id="KW-0812">Transmembrane</keyword>
<keyword evidence="1" id="KW-0677">Repeat</keyword>
<dbReference type="PANTHER" id="PTHR44227:SF3">
    <property type="entry name" value="PROTEIN O-MANNOSYL-TRANSFERASE TMTC4"/>
    <property type="match status" value="1"/>
</dbReference>
<evidence type="ECO:0000256" key="1">
    <source>
        <dbReference type="ARBA" id="ARBA00022737"/>
    </source>
</evidence>
<feature type="transmembrane region" description="Helical" evidence="4">
    <location>
        <begin position="98"/>
        <end position="117"/>
    </location>
</feature>
<proteinExistence type="predicted"/>
<dbReference type="PANTHER" id="PTHR44227">
    <property type="match status" value="1"/>
</dbReference>
<dbReference type="SMART" id="SM00028">
    <property type="entry name" value="TPR"/>
    <property type="match status" value="3"/>
</dbReference>
<dbReference type="Proteomes" id="UP000178444">
    <property type="component" value="Unassembled WGS sequence"/>
</dbReference>
<dbReference type="Pfam" id="PF13181">
    <property type="entry name" value="TPR_8"/>
    <property type="match status" value="1"/>
</dbReference>
<protein>
    <submittedName>
        <fullName evidence="5">Uncharacterized protein</fullName>
    </submittedName>
</protein>
<feature type="transmembrane region" description="Helical" evidence="4">
    <location>
        <begin position="129"/>
        <end position="148"/>
    </location>
</feature>
<evidence type="ECO:0000256" key="4">
    <source>
        <dbReference type="SAM" id="Phobius"/>
    </source>
</evidence>
<dbReference type="PROSITE" id="PS50005">
    <property type="entry name" value="TPR"/>
    <property type="match status" value="3"/>
</dbReference>
<keyword evidence="4" id="KW-1133">Transmembrane helix</keyword>
<evidence type="ECO:0000313" key="6">
    <source>
        <dbReference type="Proteomes" id="UP000178444"/>
    </source>
</evidence>
<feature type="transmembrane region" description="Helical" evidence="4">
    <location>
        <begin position="416"/>
        <end position="435"/>
    </location>
</feature>
<dbReference type="AlphaFoldDB" id="A0A1F8GTS9"/>
<organism evidence="5 6">
    <name type="scientific">Candidatus Yanofskybacteria bacterium RIFCSPLOWO2_01_FULL_49_17</name>
    <dbReference type="NCBI Taxonomy" id="1802700"/>
    <lineage>
        <taxon>Bacteria</taxon>
        <taxon>Candidatus Yanofskyibacteriota</taxon>
    </lineage>
</organism>
<feature type="repeat" description="TPR" evidence="3">
    <location>
        <begin position="530"/>
        <end position="563"/>
    </location>
</feature>
<name>A0A1F8GTS9_9BACT</name>
<dbReference type="InterPro" id="IPR011990">
    <property type="entry name" value="TPR-like_helical_dom_sf"/>
</dbReference>
<sequence length="576" mass="65918">MAKGASISFLRDNLGHILALTVVGVILYLPNLRNTLFWDDADWILNNPAVRALTWSNVKFLFTHDALAGIGLVSNYYRPILFLTFLGNYLVSGSSPTSYHLVSDLIHLANGLLIFYLASRWLKSSRAAFLAALIFLVHPLQTEAVTYISGRGDPLSVFLMLFGIVAYLKYQKSKNSLLLASSFLLQVLAILSRETAVLFPAYLVLALITFEYQGTLWRRIRQAILAVWPYIGISILYGLLRLTVLNFQNTLNFYNQVNVYSAHLSVRVYTFFHTLLVYFWLIIWPTGLHMDRDVPVHTSFLDYQVLLGILVIMIIALIGWRLYKNEVKFQILNFKSQTNPKYKNSKNWNLELGAWNFRIWLFGFGLFFIALGPTMGIVPINARIYEHWLYFSLAGVGLIVGFYLDKFLTLIKNKKAALLPLAVIVLVGYFGFLGVQTIRQNILWGDTEAFYQNILKYEPDDVRVLNNLGNWYSDHGRNKLARPYYERAIEVDPGQPAPYYNIGNIIRDSGDLRNAIEWYQKAISADTRFHYAYENIAAIYLSENKIAEALRVLKKLQEAAPSNVNIQRIEGLEKQL</sequence>
<reference evidence="5 6" key="1">
    <citation type="journal article" date="2016" name="Nat. Commun.">
        <title>Thousands of microbial genomes shed light on interconnected biogeochemical processes in an aquifer system.</title>
        <authorList>
            <person name="Anantharaman K."/>
            <person name="Brown C.T."/>
            <person name="Hug L.A."/>
            <person name="Sharon I."/>
            <person name="Castelle C.J."/>
            <person name="Probst A.J."/>
            <person name="Thomas B.C."/>
            <person name="Singh A."/>
            <person name="Wilkins M.J."/>
            <person name="Karaoz U."/>
            <person name="Brodie E.L."/>
            <person name="Williams K.H."/>
            <person name="Hubbard S.S."/>
            <person name="Banfield J.F."/>
        </authorList>
    </citation>
    <scope>NUCLEOTIDE SEQUENCE [LARGE SCALE GENOMIC DNA]</scope>
</reference>
<feature type="transmembrane region" description="Helical" evidence="4">
    <location>
        <begin position="359"/>
        <end position="382"/>
    </location>
</feature>
<dbReference type="InterPro" id="IPR052346">
    <property type="entry name" value="O-mannosyl-transferase_TMTC"/>
</dbReference>
<feature type="transmembrane region" description="Helical" evidence="4">
    <location>
        <begin position="154"/>
        <end position="170"/>
    </location>
</feature>
<feature type="transmembrane region" description="Helical" evidence="4">
    <location>
        <begin position="264"/>
        <end position="283"/>
    </location>
</feature>